<accession>A0A914CE24</accession>
<dbReference type="Pfam" id="PF01705">
    <property type="entry name" value="CX"/>
    <property type="match status" value="1"/>
</dbReference>
<evidence type="ECO:0000313" key="4">
    <source>
        <dbReference type="Proteomes" id="UP000887540"/>
    </source>
</evidence>
<keyword evidence="2" id="KW-0472">Membrane</keyword>
<keyword evidence="4" id="KW-1185">Reference proteome</keyword>
<dbReference type="Proteomes" id="UP000887540">
    <property type="component" value="Unplaced"/>
</dbReference>
<keyword evidence="2" id="KW-0812">Transmembrane</keyword>
<dbReference type="WBParaSite" id="ACRNAN_Path_938.g3609.t2">
    <property type="protein sequence ID" value="ACRNAN_Path_938.g3609.t2"/>
    <property type="gene ID" value="ACRNAN_Path_938.g3609"/>
</dbReference>
<dbReference type="PANTHER" id="PTHR47520">
    <property type="entry name" value="CX DOMAIN-CONTAINING PROTEIN-RELATED"/>
    <property type="match status" value="1"/>
</dbReference>
<dbReference type="AlphaFoldDB" id="A0A914CE24"/>
<protein>
    <submittedName>
        <fullName evidence="5">CX domain-containing protein</fullName>
    </submittedName>
</protein>
<feature type="transmembrane region" description="Helical" evidence="2">
    <location>
        <begin position="230"/>
        <end position="251"/>
    </location>
</feature>
<evidence type="ECO:0000313" key="5">
    <source>
        <dbReference type="WBParaSite" id="ACRNAN_Path_938.g3609.t2"/>
    </source>
</evidence>
<evidence type="ECO:0000259" key="3">
    <source>
        <dbReference type="Pfam" id="PF01705"/>
    </source>
</evidence>
<feature type="transmembrane region" description="Helical" evidence="2">
    <location>
        <begin position="257"/>
        <end position="274"/>
    </location>
</feature>
<dbReference type="InterPro" id="IPR002619">
    <property type="entry name" value="CX"/>
</dbReference>
<feature type="region of interest" description="Disordered" evidence="1">
    <location>
        <begin position="289"/>
        <end position="318"/>
    </location>
</feature>
<feature type="domain" description="CX" evidence="3">
    <location>
        <begin position="163"/>
        <end position="220"/>
    </location>
</feature>
<evidence type="ECO:0000256" key="2">
    <source>
        <dbReference type="SAM" id="Phobius"/>
    </source>
</evidence>
<feature type="region of interest" description="Disordered" evidence="1">
    <location>
        <begin position="37"/>
        <end position="87"/>
    </location>
</feature>
<proteinExistence type="predicted"/>
<feature type="compositionally biased region" description="Gly residues" evidence="1">
    <location>
        <begin position="69"/>
        <end position="78"/>
    </location>
</feature>
<evidence type="ECO:0000256" key="1">
    <source>
        <dbReference type="SAM" id="MobiDB-lite"/>
    </source>
</evidence>
<sequence>MGTTGYLKQLWVILLVLCILFEPLACKRGGGGFSMGRGSSGARAGSIGRGSSGSRSSGGIFGGSSSRNTGGGYSGSGAGRSSSGNYGGSSGLGGNKGTYSGGNSGWGSGGHKYTKGTGIGSMARSNTFKNAIVGAAAGYLIYQGGKHMIRSAMAPMMWGNRQYYWGQQYYQSRPGYQMCRMPIDPTDEQFGSVYFQDQSRPREIVWGCGAGEVCCGSECCRVNGGSGWGYGGFGLGSLIILLLFCCCGFLLVRKSLIILLLFCCCGFLLVRKYCMNRENNWGNKPQYSQGEAQYTTNEPPPQYPGGGYPMPQPQNYYS</sequence>
<keyword evidence="2" id="KW-1133">Transmembrane helix</keyword>
<feature type="transmembrane region" description="Helical" evidence="2">
    <location>
        <begin position="6"/>
        <end position="25"/>
    </location>
</feature>
<organism evidence="4 5">
    <name type="scientific">Acrobeloides nanus</name>
    <dbReference type="NCBI Taxonomy" id="290746"/>
    <lineage>
        <taxon>Eukaryota</taxon>
        <taxon>Metazoa</taxon>
        <taxon>Ecdysozoa</taxon>
        <taxon>Nematoda</taxon>
        <taxon>Chromadorea</taxon>
        <taxon>Rhabditida</taxon>
        <taxon>Tylenchina</taxon>
        <taxon>Cephalobomorpha</taxon>
        <taxon>Cephaloboidea</taxon>
        <taxon>Cephalobidae</taxon>
        <taxon>Acrobeloides</taxon>
    </lineage>
</organism>
<feature type="compositionally biased region" description="Low complexity" evidence="1">
    <location>
        <begin position="52"/>
        <end position="68"/>
    </location>
</feature>
<reference evidence="5" key="1">
    <citation type="submission" date="2022-11" db="UniProtKB">
        <authorList>
            <consortium name="WormBaseParasite"/>
        </authorList>
    </citation>
    <scope>IDENTIFICATION</scope>
</reference>
<name>A0A914CE24_9BILA</name>